<dbReference type="EMBL" id="AVOT02022804">
    <property type="protein sequence ID" value="MBW0512444.1"/>
    <property type="molecule type" value="Genomic_DNA"/>
</dbReference>
<feature type="compositionally biased region" description="Basic residues" evidence="1">
    <location>
        <begin position="92"/>
        <end position="102"/>
    </location>
</feature>
<proteinExistence type="predicted"/>
<evidence type="ECO:0000256" key="1">
    <source>
        <dbReference type="SAM" id="MobiDB-lite"/>
    </source>
</evidence>
<gene>
    <name evidence="2" type="ORF">O181_052159</name>
</gene>
<protein>
    <submittedName>
        <fullName evidence="2">Uncharacterized protein</fullName>
    </submittedName>
</protein>
<name>A0A9Q3E059_9BASI</name>
<accession>A0A9Q3E059</accession>
<organism evidence="2 3">
    <name type="scientific">Austropuccinia psidii MF-1</name>
    <dbReference type="NCBI Taxonomy" id="1389203"/>
    <lineage>
        <taxon>Eukaryota</taxon>
        <taxon>Fungi</taxon>
        <taxon>Dikarya</taxon>
        <taxon>Basidiomycota</taxon>
        <taxon>Pucciniomycotina</taxon>
        <taxon>Pucciniomycetes</taxon>
        <taxon>Pucciniales</taxon>
        <taxon>Sphaerophragmiaceae</taxon>
        <taxon>Austropuccinia</taxon>
    </lineage>
</organism>
<reference evidence="2" key="1">
    <citation type="submission" date="2021-03" db="EMBL/GenBank/DDBJ databases">
        <title>Draft genome sequence of rust myrtle Austropuccinia psidii MF-1, a brazilian biotype.</title>
        <authorList>
            <person name="Quecine M.C."/>
            <person name="Pachon D.M.R."/>
            <person name="Bonatelli M.L."/>
            <person name="Correr F.H."/>
            <person name="Franceschini L.M."/>
            <person name="Leite T.F."/>
            <person name="Margarido G.R.A."/>
            <person name="Almeida C.A."/>
            <person name="Ferrarezi J.A."/>
            <person name="Labate C.A."/>
        </authorList>
    </citation>
    <scope>NUCLEOTIDE SEQUENCE</scope>
    <source>
        <strain evidence="2">MF-1</strain>
    </source>
</reference>
<keyword evidence="3" id="KW-1185">Reference proteome</keyword>
<dbReference type="AlphaFoldDB" id="A0A9Q3E059"/>
<dbReference type="Proteomes" id="UP000765509">
    <property type="component" value="Unassembled WGS sequence"/>
</dbReference>
<evidence type="ECO:0000313" key="2">
    <source>
        <dbReference type="EMBL" id="MBW0512444.1"/>
    </source>
</evidence>
<comment type="caution">
    <text evidence="2">The sequence shown here is derived from an EMBL/GenBank/DDBJ whole genome shotgun (WGS) entry which is preliminary data.</text>
</comment>
<sequence length="147" mass="17012">MPKPLAGGHELLLTHQEIFGSGEDHRALRRVQPIVVQRQGQKDKEFGEEPKSFTHKPEERVENDKSFGVRRTSGIHQLPKCPKTNTRDLIRSRKVPRTTRKGKIQIQLAQTLTSRVQDPQYVAFSSEQCFQYGHVSQPRRQGHYQPY</sequence>
<feature type="region of interest" description="Disordered" evidence="1">
    <location>
        <begin position="37"/>
        <end position="102"/>
    </location>
</feature>
<feature type="compositionally biased region" description="Basic and acidic residues" evidence="1">
    <location>
        <begin position="40"/>
        <end position="67"/>
    </location>
</feature>
<evidence type="ECO:0000313" key="3">
    <source>
        <dbReference type="Proteomes" id="UP000765509"/>
    </source>
</evidence>